<evidence type="ECO:0000313" key="2">
    <source>
        <dbReference type="Proteomes" id="UP000050346"/>
    </source>
</evidence>
<evidence type="ECO:0000313" key="1">
    <source>
        <dbReference type="EMBL" id="KPX19195.1"/>
    </source>
</evidence>
<proteinExistence type="predicted"/>
<comment type="caution">
    <text evidence="1">The sequence shown here is derived from an EMBL/GenBank/DDBJ whole genome shotgun (WGS) entry which is preliminary data.</text>
</comment>
<name>A0A0P9PY08_PSEA0</name>
<dbReference type="Proteomes" id="UP000050346">
    <property type="component" value="Unassembled WGS sequence"/>
</dbReference>
<dbReference type="EMBL" id="LJQG01000153">
    <property type="protein sequence ID" value="KPX19195.1"/>
    <property type="molecule type" value="Genomic_DNA"/>
</dbReference>
<protein>
    <submittedName>
        <fullName evidence="1">Uncharacterized protein</fullName>
    </submittedName>
</protein>
<dbReference type="RefSeq" id="WP_044324698.1">
    <property type="nucleotide sequence ID" value="NZ_JYHG01000083.1"/>
</dbReference>
<gene>
    <name evidence="1" type="ORF">ALO71_01205</name>
</gene>
<organism evidence="1 2">
    <name type="scientific">Pseudomonas amygdali pv. dendropanacis</name>
    <dbReference type="NCBI Taxonomy" id="235272"/>
    <lineage>
        <taxon>Bacteria</taxon>
        <taxon>Pseudomonadati</taxon>
        <taxon>Pseudomonadota</taxon>
        <taxon>Gammaproteobacteria</taxon>
        <taxon>Pseudomonadales</taxon>
        <taxon>Pseudomonadaceae</taxon>
        <taxon>Pseudomonas</taxon>
        <taxon>Pseudomonas amygdali</taxon>
    </lineage>
</organism>
<reference evidence="1 2" key="1">
    <citation type="submission" date="2015-09" db="EMBL/GenBank/DDBJ databases">
        <title>Genome announcement of multiple Pseudomonas syringae strains.</title>
        <authorList>
            <person name="Thakur S."/>
            <person name="Wang P.W."/>
            <person name="Gong Y."/>
            <person name="Weir B.S."/>
            <person name="Guttman D.S."/>
        </authorList>
    </citation>
    <scope>NUCLEOTIDE SEQUENCE [LARGE SCALE GENOMIC DNA]</scope>
    <source>
        <strain evidence="1 2">ICMP9150</strain>
    </source>
</reference>
<dbReference type="PATRIC" id="fig|235272.12.peg.1642"/>
<dbReference type="AlphaFoldDB" id="A0A0P9PY08"/>
<accession>A0A0P9PY08</accession>
<sequence>MAEAVEWPGEVISAASEQFTRPVTGYLWMPLPEGTPLVGQVYMDAHGRFADGRLIRTSAIMSLRQELGYLVADTFSGSCYVLVPPSARLIKRVGEHLSEAITYLSVGAD</sequence>